<evidence type="ECO:0000259" key="1">
    <source>
        <dbReference type="Pfam" id="PF00326"/>
    </source>
</evidence>
<organism evidence="2 3">
    <name type="scientific">Gluconacetobacter azotocaptans</name>
    <dbReference type="NCBI Taxonomy" id="142834"/>
    <lineage>
        <taxon>Bacteria</taxon>
        <taxon>Pseudomonadati</taxon>
        <taxon>Pseudomonadota</taxon>
        <taxon>Alphaproteobacteria</taxon>
        <taxon>Acetobacterales</taxon>
        <taxon>Acetobacteraceae</taxon>
        <taxon>Gluconacetobacter</taxon>
    </lineage>
</organism>
<dbReference type="SUPFAM" id="SSF69322">
    <property type="entry name" value="Tricorn protease domain 2"/>
    <property type="match status" value="1"/>
</dbReference>
<feature type="domain" description="Peptidase S9 prolyl oligopeptidase catalytic" evidence="1">
    <location>
        <begin position="446"/>
        <end position="653"/>
    </location>
</feature>
<dbReference type="SUPFAM" id="SSF53474">
    <property type="entry name" value="alpha/beta-Hydrolases"/>
    <property type="match status" value="1"/>
</dbReference>
<dbReference type="InterPro" id="IPR001375">
    <property type="entry name" value="Peptidase_S9_cat"/>
</dbReference>
<dbReference type="GO" id="GO:0006508">
    <property type="term" value="P:proteolysis"/>
    <property type="evidence" value="ECO:0007669"/>
    <property type="project" value="InterPro"/>
</dbReference>
<evidence type="ECO:0000313" key="3">
    <source>
        <dbReference type="Proteomes" id="UP000555756"/>
    </source>
</evidence>
<dbReference type="Gene3D" id="3.40.50.1820">
    <property type="entry name" value="alpha/beta hydrolase"/>
    <property type="match status" value="1"/>
</dbReference>
<dbReference type="AlphaFoldDB" id="A0A7W4JR77"/>
<keyword evidence="3" id="KW-1185">Reference proteome</keyword>
<name>A0A7W4JR77_9PROT</name>
<comment type="caution">
    <text evidence="2">The sequence shown here is derived from an EMBL/GenBank/DDBJ whole genome shotgun (WGS) entry which is preliminary data.</text>
</comment>
<evidence type="ECO:0000313" key="2">
    <source>
        <dbReference type="EMBL" id="MBB2189307.1"/>
    </source>
</evidence>
<protein>
    <submittedName>
        <fullName evidence="2">S9 family peptidase</fullName>
    </submittedName>
</protein>
<sequence length="667" mass="70746">MADPTVPNGPSVAERPYGTWPSAVTTALVAGKTVGLSAVQTDGDAIFWLETRPSDAGRTVLVRWTAQDGAVDITPAPLDVGTRVHEYGGGAYAASGGRVAFSSRTDGSVWIVEGDGPARAISTLGGLRFADFAFDPAGDRLFCVREDHRAGGEPVSTLVALPLAGGDPVTQEGQILVSGPDFVSSPRPSPDGRHLAWIEWDHPCMPWEATRLRVARLARDADGGCALDDVRTLAGDGDPESVIEPAWANTRVLYAASDRSGWWNLLRFTLPDGAAAPVAPMEAEIGLPHWVFGQSSYRLLPDGSILAIAIEHGEGRTIRISSGGASDAMAVHSISLGHPAQCPAPLADGSLAWIDTPPDGPPAVVRGRDGAPPDILRVATTLPLTAGDIARAETIRFPLPDGPGGAQQGHAFFYPPTNSRFRGPADEKPPLIVMAHGGPTGRASEAFSFKVQWWTSRGFAVVDVNYGGSTGFGRAYRRRLEGKWGEIDVADCIAACRHLIETGRVDPHRIAIRGSSAGGLTVLLALARSSLFAAGASLYGVTDLRALAQETHKFESRYLDSLVGPYPAAEAVYLARSPLTQATGIRAPVLFLHGLDDAVVPPGQARTMAQALANNGVPHAHYEFPGEGHGFRREETIRRALDLELDFYGQIFGFTVPDVGERVVMRS</sequence>
<dbReference type="InterPro" id="IPR050585">
    <property type="entry name" value="Xaa-Pro_dipeptidyl-ppase/CocE"/>
</dbReference>
<dbReference type="Proteomes" id="UP000555756">
    <property type="component" value="Unassembled WGS sequence"/>
</dbReference>
<accession>A0A7W4JR77</accession>
<proteinExistence type="predicted"/>
<dbReference type="PANTHER" id="PTHR43056">
    <property type="entry name" value="PEPTIDASE S9 PROLYL OLIGOPEPTIDASE"/>
    <property type="match status" value="1"/>
</dbReference>
<dbReference type="GO" id="GO:0008236">
    <property type="term" value="F:serine-type peptidase activity"/>
    <property type="evidence" value="ECO:0007669"/>
    <property type="project" value="InterPro"/>
</dbReference>
<dbReference type="Pfam" id="PF00326">
    <property type="entry name" value="Peptidase_S9"/>
    <property type="match status" value="1"/>
</dbReference>
<dbReference type="InterPro" id="IPR011042">
    <property type="entry name" value="6-blade_b-propeller_TolB-like"/>
</dbReference>
<dbReference type="Gene3D" id="2.120.10.30">
    <property type="entry name" value="TolB, C-terminal domain"/>
    <property type="match status" value="1"/>
</dbReference>
<dbReference type="RefSeq" id="WP_183118482.1">
    <property type="nucleotide sequence ID" value="NZ_JABEQF010000003.1"/>
</dbReference>
<reference evidence="2 3" key="1">
    <citation type="submission" date="2020-04" db="EMBL/GenBank/DDBJ databases">
        <title>Description of novel Gluconacetobacter.</title>
        <authorList>
            <person name="Sombolestani A."/>
        </authorList>
    </citation>
    <scope>NUCLEOTIDE SEQUENCE [LARGE SCALE GENOMIC DNA]</scope>
    <source>
        <strain evidence="2 3">LMG 21311</strain>
    </source>
</reference>
<gene>
    <name evidence="2" type="ORF">HLH34_04925</name>
</gene>
<dbReference type="EMBL" id="JABEQF010000003">
    <property type="protein sequence ID" value="MBB2189307.1"/>
    <property type="molecule type" value="Genomic_DNA"/>
</dbReference>
<dbReference type="PANTHER" id="PTHR43056:SF5">
    <property type="entry name" value="PEPTIDASE S9 PROLYL OLIGOPEPTIDASE CATALYTIC DOMAIN-CONTAINING PROTEIN"/>
    <property type="match status" value="1"/>
</dbReference>
<dbReference type="InterPro" id="IPR029058">
    <property type="entry name" value="AB_hydrolase_fold"/>
</dbReference>